<dbReference type="GO" id="GO:0140359">
    <property type="term" value="F:ABC-type transporter activity"/>
    <property type="evidence" value="ECO:0007669"/>
    <property type="project" value="InterPro"/>
</dbReference>
<evidence type="ECO:0000256" key="2">
    <source>
        <dbReference type="ARBA" id="ARBA00007783"/>
    </source>
</evidence>
<dbReference type="GO" id="GO:0015774">
    <property type="term" value="P:polysaccharide transport"/>
    <property type="evidence" value="ECO:0007669"/>
    <property type="project" value="UniProtKB-KW"/>
</dbReference>
<comment type="caution">
    <text evidence="11">The sequence shown here is derived from an EMBL/GenBank/DDBJ whole genome shotgun (WGS) entry which is preliminary data.</text>
</comment>
<feature type="domain" description="ABC-2 type transporter transmembrane" evidence="10">
    <location>
        <begin position="32"/>
        <end position="229"/>
    </location>
</feature>
<feature type="transmembrane region" description="Helical" evidence="9">
    <location>
        <begin position="75"/>
        <end position="101"/>
    </location>
</feature>
<keyword evidence="7" id="KW-0762">Sugar transport</keyword>
<dbReference type="RefSeq" id="WP_035942394.1">
    <property type="nucleotide sequence ID" value="NZ_CADFFX010000003.1"/>
</dbReference>
<dbReference type="PANTHER" id="PTHR30413:SF10">
    <property type="entry name" value="CAPSULE POLYSACCHARIDE EXPORT INNER-MEMBRANE PROTEIN CTRC"/>
    <property type="match status" value="1"/>
</dbReference>
<evidence type="ECO:0000256" key="5">
    <source>
        <dbReference type="ARBA" id="ARBA00022692"/>
    </source>
</evidence>
<dbReference type="PANTHER" id="PTHR30413">
    <property type="entry name" value="INNER MEMBRANE TRANSPORT PERMEASE"/>
    <property type="match status" value="1"/>
</dbReference>
<name>A0A069PHS2_9BURK</name>
<sequence>MITYNSASARPSLAEFVSAAKLWRVWLHMGLQDVKSRFRSSALGPAWILINLAAVIGAVGLIYGRLFHQPMNEFLPFLTLGIVIWTFISSSLVEGSMAFIAAEGYIKQFPFPKTIYLYRAIVPYTIVFAIGLVVFFVCMALYKRPVGPGALWAVPGFILFVIINFFHIVIVAHVGVRFRDLPHLLGSLIQIAFYLTPVIFTGTMLKERGLDFVYMFNPLYYLIEIVRYPLLNSDAPPMEVVYVALGYCVVAGIIATLVVRKMSQRIVYVL</sequence>
<feature type="transmembrane region" description="Helical" evidence="9">
    <location>
        <begin position="184"/>
        <end position="205"/>
    </location>
</feature>
<keyword evidence="12" id="KW-1185">Reference proteome</keyword>
<dbReference type="GO" id="GO:0005886">
    <property type="term" value="C:plasma membrane"/>
    <property type="evidence" value="ECO:0007669"/>
    <property type="project" value="UniProtKB-SubCell"/>
</dbReference>
<feature type="transmembrane region" description="Helical" evidence="9">
    <location>
        <begin position="240"/>
        <end position="259"/>
    </location>
</feature>
<keyword evidence="8 9" id="KW-0472">Membrane</keyword>
<keyword evidence="6 9" id="KW-1133">Transmembrane helix</keyword>
<dbReference type="Pfam" id="PF01061">
    <property type="entry name" value="ABC2_membrane"/>
    <property type="match status" value="1"/>
</dbReference>
<feature type="transmembrane region" description="Helical" evidence="9">
    <location>
        <begin position="149"/>
        <end position="172"/>
    </location>
</feature>
<dbReference type="InterPro" id="IPR013525">
    <property type="entry name" value="ABC2_TM"/>
</dbReference>
<accession>A0A069PHS2</accession>
<dbReference type="GO" id="GO:0015920">
    <property type="term" value="P:lipopolysaccharide transport"/>
    <property type="evidence" value="ECO:0007669"/>
    <property type="project" value="TreeGrafter"/>
</dbReference>
<comment type="similarity">
    <text evidence="2">Belongs to the ABC-2 integral membrane protein family.</text>
</comment>
<evidence type="ECO:0000256" key="4">
    <source>
        <dbReference type="ARBA" id="ARBA00022475"/>
    </source>
</evidence>
<evidence type="ECO:0000259" key="10">
    <source>
        <dbReference type="Pfam" id="PF01061"/>
    </source>
</evidence>
<keyword evidence="5 9" id="KW-0812">Transmembrane</keyword>
<evidence type="ECO:0000256" key="7">
    <source>
        <dbReference type="ARBA" id="ARBA00023047"/>
    </source>
</evidence>
<evidence type="ECO:0000256" key="9">
    <source>
        <dbReference type="SAM" id="Phobius"/>
    </source>
</evidence>
<reference evidence="11 12" key="1">
    <citation type="submission" date="2014-03" db="EMBL/GenBank/DDBJ databases">
        <title>Draft Genome Sequences of Four Burkholderia Strains.</title>
        <authorList>
            <person name="Liu X.Y."/>
            <person name="Li C.X."/>
            <person name="Xu J.H."/>
        </authorList>
    </citation>
    <scope>NUCLEOTIDE SEQUENCE [LARGE SCALE GENOMIC DNA]</scope>
    <source>
        <strain evidence="11 12">DSM 50014</strain>
    </source>
</reference>
<evidence type="ECO:0000313" key="11">
    <source>
        <dbReference type="EMBL" id="KDR39912.1"/>
    </source>
</evidence>
<dbReference type="AlphaFoldDB" id="A0A069PHS2"/>
<evidence type="ECO:0000256" key="3">
    <source>
        <dbReference type="ARBA" id="ARBA00022448"/>
    </source>
</evidence>
<keyword evidence="7" id="KW-0625">Polysaccharide transport</keyword>
<feature type="transmembrane region" description="Helical" evidence="9">
    <location>
        <begin position="42"/>
        <end position="63"/>
    </location>
</feature>
<feature type="transmembrane region" description="Helical" evidence="9">
    <location>
        <begin position="121"/>
        <end position="142"/>
    </location>
</feature>
<evidence type="ECO:0000256" key="1">
    <source>
        <dbReference type="ARBA" id="ARBA00004651"/>
    </source>
</evidence>
<evidence type="ECO:0000256" key="8">
    <source>
        <dbReference type="ARBA" id="ARBA00023136"/>
    </source>
</evidence>
<evidence type="ECO:0000256" key="6">
    <source>
        <dbReference type="ARBA" id="ARBA00022989"/>
    </source>
</evidence>
<keyword evidence="3" id="KW-0813">Transport</keyword>
<organism evidence="11 12">
    <name type="scientific">Caballeronia glathei</name>
    <dbReference type="NCBI Taxonomy" id="60547"/>
    <lineage>
        <taxon>Bacteria</taxon>
        <taxon>Pseudomonadati</taxon>
        <taxon>Pseudomonadota</taxon>
        <taxon>Betaproteobacteria</taxon>
        <taxon>Burkholderiales</taxon>
        <taxon>Burkholderiaceae</taxon>
        <taxon>Caballeronia</taxon>
    </lineage>
</organism>
<keyword evidence="4" id="KW-1003">Cell membrane</keyword>
<dbReference type="EMBL" id="JFHC01000049">
    <property type="protein sequence ID" value="KDR39912.1"/>
    <property type="molecule type" value="Genomic_DNA"/>
</dbReference>
<comment type="subcellular location">
    <subcellularLocation>
        <location evidence="1">Cell membrane</location>
        <topology evidence="1">Multi-pass membrane protein</topology>
    </subcellularLocation>
</comment>
<protein>
    <submittedName>
        <fullName evidence="11">ABC transporter</fullName>
    </submittedName>
</protein>
<dbReference type="Proteomes" id="UP000027466">
    <property type="component" value="Unassembled WGS sequence"/>
</dbReference>
<proteinExistence type="inferred from homology"/>
<gene>
    <name evidence="11" type="ORF">BG61_28435</name>
</gene>
<evidence type="ECO:0000313" key="12">
    <source>
        <dbReference type="Proteomes" id="UP000027466"/>
    </source>
</evidence>